<dbReference type="InterPro" id="IPR036425">
    <property type="entry name" value="MoaB/Mog-like_dom_sf"/>
</dbReference>
<dbReference type="SMART" id="SM00852">
    <property type="entry name" value="MoCF_biosynth"/>
    <property type="match status" value="1"/>
</dbReference>
<dbReference type="InterPro" id="IPR001453">
    <property type="entry name" value="MoaB/Mog_dom"/>
</dbReference>
<dbReference type="SUPFAM" id="SSF53218">
    <property type="entry name" value="Molybdenum cofactor biosynthesis proteins"/>
    <property type="match status" value="1"/>
</dbReference>
<dbReference type="PIRSF" id="PIRSF006728">
    <property type="entry name" value="CinA"/>
    <property type="match status" value="1"/>
</dbReference>
<protein>
    <recommendedName>
        <fullName evidence="1">Putative competence-damage inducible protein</fullName>
    </recommendedName>
</protein>
<dbReference type="NCBIfam" id="TIGR00177">
    <property type="entry name" value="molyb_syn"/>
    <property type="match status" value="1"/>
</dbReference>
<dbReference type="InterPro" id="IPR008135">
    <property type="entry name" value="Competence-induced_CinA"/>
</dbReference>
<organism evidence="3 4">
    <name type="scientific">Fumia xinanensis</name>
    <dbReference type="NCBI Taxonomy" id="2763659"/>
    <lineage>
        <taxon>Bacteria</taxon>
        <taxon>Bacillati</taxon>
        <taxon>Bacillota</taxon>
        <taxon>Clostridia</taxon>
        <taxon>Eubacteriales</taxon>
        <taxon>Oscillospiraceae</taxon>
        <taxon>Fumia</taxon>
    </lineage>
</organism>
<reference evidence="3" key="1">
    <citation type="submission" date="2020-08" db="EMBL/GenBank/DDBJ databases">
        <title>Genome public.</title>
        <authorList>
            <person name="Liu C."/>
            <person name="Sun Q."/>
        </authorList>
    </citation>
    <scope>NUCLEOTIDE SEQUENCE</scope>
    <source>
        <strain evidence="3">NSJ-33</strain>
    </source>
</reference>
<dbReference type="NCBIfam" id="NF001813">
    <property type="entry name" value="PRK00549.1"/>
    <property type="match status" value="1"/>
</dbReference>
<dbReference type="Pfam" id="PF02464">
    <property type="entry name" value="CinA"/>
    <property type="match status" value="1"/>
</dbReference>
<name>A0A926I6R9_9FIRM</name>
<dbReference type="InterPro" id="IPR036653">
    <property type="entry name" value="CinA-like_C"/>
</dbReference>
<proteinExistence type="inferred from homology"/>
<dbReference type="SUPFAM" id="SSF142433">
    <property type="entry name" value="CinA-like"/>
    <property type="match status" value="1"/>
</dbReference>
<dbReference type="InterPro" id="IPR050101">
    <property type="entry name" value="CinA"/>
</dbReference>
<dbReference type="HAMAP" id="MF_00226_B">
    <property type="entry name" value="CinA_B"/>
    <property type="match status" value="1"/>
</dbReference>
<dbReference type="PANTHER" id="PTHR13939">
    <property type="entry name" value="NICOTINAMIDE-NUCLEOTIDE AMIDOHYDROLASE PNCC"/>
    <property type="match status" value="1"/>
</dbReference>
<dbReference type="CDD" id="cd00885">
    <property type="entry name" value="cinA"/>
    <property type="match status" value="1"/>
</dbReference>
<dbReference type="Pfam" id="PF18146">
    <property type="entry name" value="CinA_KH"/>
    <property type="match status" value="1"/>
</dbReference>
<dbReference type="NCBIfam" id="TIGR00199">
    <property type="entry name" value="PncC_domain"/>
    <property type="match status" value="1"/>
</dbReference>
<dbReference type="RefSeq" id="WP_249294177.1">
    <property type="nucleotide sequence ID" value="NZ_JACRSV010000001.1"/>
</dbReference>
<evidence type="ECO:0000256" key="1">
    <source>
        <dbReference type="HAMAP-Rule" id="MF_00226"/>
    </source>
</evidence>
<dbReference type="PANTHER" id="PTHR13939:SF0">
    <property type="entry name" value="NMN AMIDOHYDROLASE-LIKE PROTEIN YFAY"/>
    <property type="match status" value="1"/>
</dbReference>
<evidence type="ECO:0000313" key="4">
    <source>
        <dbReference type="Proteomes" id="UP000610760"/>
    </source>
</evidence>
<dbReference type="Gene3D" id="3.40.980.10">
    <property type="entry name" value="MoaB/Mog-like domain"/>
    <property type="match status" value="1"/>
</dbReference>
<evidence type="ECO:0000313" key="3">
    <source>
        <dbReference type="EMBL" id="MBC8559274.1"/>
    </source>
</evidence>
<dbReference type="AlphaFoldDB" id="A0A926I6R9"/>
<dbReference type="InterPro" id="IPR041424">
    <property type="entry name" value="CinA_KH"/>
</dbReference>
<dbReference type="NCBIfam" id="TIGR00200">
    <property type="entry name" value="cinA_nterm"/>
    <property type="match status" value="1"/>
</dbReference>
<evidence type="ECO:0000259" key="2">
    <source>
        <dbReference type="SMART" id="SM00852"/>
    </source>
</evidence>
<sequence>MATKRAEILCIGTEILMGDIVNTNAAYIAKELTNLGIAMYHQTVVGDNPKRLKESLELAFSRSDIVITTGGLGPTYDDLSKETIAAYFGRKLLMDEESLQSVIEFHEKLNIPMPENNKKQALMPEGSVIFPNPNGTAPGCAIEHDGKTAIMLPGPPREMAPMFDHYVVPFLLKDSGKVLLSHNLHFYGIGESLLETKLHDLMEKSQNPTVAPYAKTGEVMVRVSAMAKDAAEAEQMMEPIIGEIKETVGEFLYGIDVGDLQTATVRTLKAKGLRAATAESCTGGYVSKRLTEVNGSSSVFECGVCTYSNRMKRQLLGVKEFTLQKFSAVSPETAAEMAAGVRKLSGAHIGVAVTGNAGPEPSEGKPVGLVYIAVDSEWHKDVFEMNINRRDENLREMIRYLASSRAIYMLLKTAEQFQGNSEAVK</sequence>
<comment type="similarity">
    <text evidence="1">Belongs to the CinA family.</text>
</comment>
<dbReference type="Pfam" id="PF00994">
    <property type="entry name" value="MoCF_biosynth"/>
    <property type="match status" value="1"/>
</dbReference>
<dbReference type="EMBL" id="JACRSV010000001">
    <property type="protein sequence ID" value="MBC8559274.1"/>
    <property type="molecule type" value="Genomic_DNA"/>
</dbReference>
<feature type="domain" description="MoaB/Mog" evidence="2">
    <location>
        <begin position="7"/>
        <end position="174"/>
    </location>
</feature>
<dbReference type="Gene3D" id="3.30.70.2860">
    <property type="match status" value="1"/>
</dbReference>
<keyword evidence="4" id="KW-1185">Reference proteome</keyword>
<gene>
    <name evidence="1" type="primary">cinA</name>
    <name evidence="3" type="ORF">H8710_04230</name>
</gene>
<dbReference type="InterPro" id="IPR008136">
    <property type="entry name" value="CinA_C"/>
</dbReference>
<comment type="caution">
    <text evidence="3">The sequence shown here is derived from an EMBL/GenBank/DDBJ whole genome shotgun (WGS) entry which is preliminary data.</text>
</comment>
<accession>A0A926I6R9</accession>
<dbReference type="Proteomes" id="UP000610760">
    <property type="component" value="Unassembled WGS sequence"/>
</dbReference>
<dbReference type="Gene3D" id="3.90.950.20">
    <property type="entry name" value="CinA-like"/>
    <property type="match status" value="1"/>
</dbReference>